<dbReference type="PANTHER" id="PTHR34047:SF3">
    <property type="entry name" value="BLR2052 PROTEIN"/>
    <property type="match status" value="1"/>
</dbReference>
<keyword evidence="11" id="KW-0614">Plasmid</keyword>
<keyword evidence="3" id="KW-0548">Nucleotidyltransferase</keyword>
<evidence type="ECO:0000256" key="9">
    <source>
        <dbReference type="ARBA" id="ARBA00048173"/>
    </source>
</evidence>
<evidence type="ECO:0000256" key="8">
    <source>
        <dbReference type="ARBA" id="ARBA00034120"/>
    </source>
</evidence>
<reference evidence="11" key="1">
    <citation type="journal article" date="2017" name="Res. Microbiol.">
        <title>Comparative genomics of extrachromosomal elements in Bacillus thuringiensis subsp. israelensis.</title>
        <authorList>
            <person name="Bolotin A."/>
            <person name="Gillis A."/>
            <person name="Sanchis V."/>
            <person name="Nielsen-LeRoux C."/>
            <person name="Mahillon J."/>
            <person name="Lereclus D."/>
            <person name="Sorokin A."/>
        </authorList>
    </citation>
    <scope>NUCLEOTIDE SEQUENCE</scope>
    <source>
        <strain evidence="11">AM65-52</strain>
        <plasmid evidence="11">pAM65-52-3-235K</plasmid>
    </source>
</reference>
<gene>
    <name evidence="11" type="ORF">ATN07_32830</name>
</gene>
<name>A0A160LJX4_BACTI</name>
<dbReference type="InterPro" id="IPR030931">
    <property type="entry name" value="Group_II_RT_mat"/>
</dbReference>
<dbReference type="InterPro" id="IPR013597">
    <property type="entry name" value="Mat_intron_G2"/>
</dbReference>
<evidence type="ECO:0000313" key="11">
    <source>
        <dbReference type="EMBL" id="AND28514.1"/>
    </source>
</evidence>
<feature type="domain" description="Reverse transcriptase" evidence="10">
    <location>
        <begin position="49"/>
        <end position="288"/>
    </location>
</feature>
<dbReference type="SUPFAM" id="SSF56672">
    <property type="entry name" value="DNA/RNA polymerases"/>
    <property type="match status" value="1"/>
</dbReference>
<geneLocation type="plasmid" evidence="11">
    <name>pAM65-52-3-235K</name>
</geneLocation>
<evidence type="ECO:0000256" key="5">
    <source>
        <dbReference type="ARBA" id="ARBA00022842"/>
    </source>
</evidence>
<comment type="catalytic activity">
    <reaction evidence="9">
        <text>DNA(n) + a 2'-deoxyribonucleoside 5'-triphosphate = DNA(n+1) + diphosphate</text>
        <dbReference type="Rhea" id="RHEA:22508"/>
        <dbReference type="Rhea" id="RHEA-COMP:17339"/>
        <dbReference type="Rhea" id="RHEA-COMP:17340"/>
        <dbReference type="ChEBI" id="CHEBI:33019"/>
        <dbReference type="ChEBI" id="CHEBI:61560"/>
        <dbReference type="ChEBI" id="CHEBI:173112"/>
        <dbReference type="EC" id="2.7.7.49"/>
    </reaction>
</comment>
<dbReference type="InterPro" id="IPR043502">
    <property type="entry name" value="DNA/RNA_pol_sf"/>
</dbReference>
<dbReference type="PANTHER" id="PTHR34047">
    <property type="entry name" value="NUCLEAR INTRON MATURASE 1, MITOCHONDRIAL-RELATED"/>
    <property type="match status" value="1"/>
</dbReference>
<dbReference type="GO" id="GO:0046872">
    <property type="term" value="F:metal ion binding"/>
    <property type="evidence" value="ECO:0007669"/>
    <property type="project" value="UniProtKB-KW"/>
</dbReference>
<evidence type="ECO:0000256" key="7">
    <source>
        <dbReference type="ARBA" id="ARBA00023118"/>
    </source>
</evidence>
<dbReference type="PROSITE" id="PS50878">
    <property type="entry name" value="RT_POL"/>
    <property type="match status" value="1"/>
</dbReference>
<evidence type="ECO:0000259" key="10">
    <source>
        <dbReference type="PROSITE" id="PS50878"/>
    </source>
</evidence>
<dbReference type="InterPro" id="IPR000477">
    <property type="entry name" value="RT_dom"/>
</dbReference>
<keyword evidence="2" id="KW-0808">Transferase</keyword>
<accession>A0A160LJX4</accession>
<evidence type="ECO:0000256" key="2">
    <source>
        <dbReference type="ARBA" id="ARBA00022679"/>
    </source>
</evidence>
<dbReference type="AlphaFoldDB" id="A0A160LJX4"/>
<keyword evidence="5" id="KW-0460">Magnesium</keyword>
<evidence type="ECO:0000256" key="1">
    <source>
        <dbReference type="ARBA" id="ARBA00012493"/>
    </source>
</evidence>
<evidence type="ECO:0000256" key="6">
    <source>
        <dbReference type="ARBA" id="ARBA00022918"/>
    </source>
</evidence>
<evidence type="ECO:0000256" key="3">
    <source>
        <dbReference type="ARBA" id="ARBA00022695"/>
    </source>
</evidence>
<dbReference type="GO" id="GO:0051607">
    <property type="term" value="P:defense response to virus"/>
    <property type="evidence" value="ECO:0007669"/>
    <property type="project" value="UniProtKB-KW"/>
</dbReference>
<keyword evidence="4" id="KW-0479">Metal-binding</keyword>
<dbReference type="EMBL" id="CP013278">
    <property type="protein sequence ID" value="AND28514.1"/>
    <property type="molecule type" value="Genomic_DNA"/>
</dbReference>
<protein>
    <recommendedName>
        <fullName evidence="1">RNA-directed DNA polymerase</fullName>
        <ecNumber evidence="1">2.7.7.49</ecNumber>
    </recommendedName>
</protein>
<organism evidence="11">
    <name type="scientific">Bacillus thuringiensis subsp. israelensis</name>
    <dbReference type="NCBI Taxonomy" id="1430"/>
    <lineage>
        <taxon>Bacteria</taxon>
        <taxon>Bacillati</taxon>
        <taxon>Bacillota</taxon>
        <taxon>Bacilli</taxon>
        <taxon>Bacillales</taxon>
        <taxon>Bacillaceae</taxon>
        <taxon>Bacillus</taxon>
        <taxon>Bacillus cereus group</taxon>
    </lineage>
</organism>
<evidence type="ECO:0000256" key="4">
    <source>
        <dbReference type="ARBA" id="ARBA00022723"/>
    </source>
</evidence>
<dbReference type="PRINTS" id="PR00866">
    <property type="entry name" value="RNADNAPOLMS"/>
</dbReference>
<dbReference type="InterPro" id="IPR000123">
    <property type="entry name" value="Reverse_transcriptase_msDNA"/>
</dbReference>
<dbReference type="EC" id="2.7.7.49" evidence="1"/>
<comment type="similarity">
    <text evidence="8">Belongs to the bacterial reverse transcriptase family.</text>
</comment>
<keyword evidence="6 11" id="KW-0695">RNA-directed DNA polymerase</keyword>
<dbReference type="InterPro" id="IPR051083">
    <property type="entry name" value="GrpII_Intron_Splice-Mob/Def"/>
</dbReference>
<dbReference type="Pfam" id="PF00078">
    <property type="entry name" value="RVT_1"/>
    <property type="match status" value="1"/>
</dbReference>
<dbReference type="NCBIfam" id="TIGR04416">
    <property type="entry name" value="group_II_RT_mat"/>
    <property type="match status" value="1"/>
</dbReference>
<dbReference type="GO" id="GO:0003964">
    <property type="term" value="F:RNA-directed DNA polymerase activity"/>
    <property type="evidence" value="ECO:0007669"/>
    <property type="project" value="UniProtKB-KW"/>
</dbReference>
<sequence length="420" mass="49796">MQETKPFGISKNVVMMAFERVKANKGTYGMDEQSIEMYEMDLKNNLYKLWNRMSSGSYFPKPVKAVAIPKKNGGTRTLGIPTVEDRVAQMVAKLYFEPNVERLFYEDSYGYRPNKSAIQAIEATRKRCWRKDWVLEFDIKGLFDNIRHDYLIEMVKRHTNQEWVTLYVQRWLITPFQMEDGTLIERTAGTPQGGVISPVLANLFLHYTFDDFMVKEFSSIPWARYADDGIAHCTSLKQAKYLQRRLEERFKLFGLELNLEKTKIAYCKDDDRQLSYPNTSFDFLGYTFRPRHAKNKHGKFFTNFSPAIADKAKKAIRKEVRSWRLQLKADKTLQDISNMFNKKIQGWINYYGHFYKSEMYSVLRYINSSLIKWVRRKYKKRKHRRKAEYWLGTIAQRERKLFAHWKYGILPATNNGSRMS</sequence>
<dbReference type="PATRIC" id="fig|1430.6.peg.2128"/>
<dbReference type="GO" id="GO:0003723">
    <property type="term" value="F:RNA binding"/>
    <property type="evidence" value="ECO:0007669"/>
    <property type="project" value="InterPro"/>
</dbReference>
<dbReference type="CDD" id="cd01651">
    <property type="entry name" value="RT_G2_intron"/>
    <property type="match status" value="1"/>
</dbReference>
<keyword evidence="7" id="KW-0051">Antiviral defense</keyword>
<dbReference type="Pfam" id="PF08388">
    <property type="entry name" value="GIIM"/>
    <property type="match status" value="1"/>
</dbReference>
<proteinExistence type="inferred from homology"/>
<dbReference type="RefSeq" id="WP_001158424.1">
    <property type="nucleotide sequence ID" value="NZ_CP013278.1"/>
</dbReference>